<organism evidence="2 3">
    <name type="scientific">Rivihabitans pingtungensis</name>
    <dbReference type="NCBI Taxonomy" id="1054498"/>
    <lineage>
        <taxon>Bacteria</taxon>
        <taxon>Pseudomonadati</taxon>
        <taxon>Pseudomonadota</taxon>
        <taxon>Betaproteobacteria</taxon>
        <taxon>Neisseriales</taxon>
        <taxon>Aquaspirillaceae</taxon>
        <taxon>Rivihabitans</taxon>
    </lineage>
</organism>
<feature type="transmembrane region" description="Helical" evidence="1">
    <location>
        <begin position="21"/>
        <end position="40"/>
    </location>
</feature>
<gene>
    <name evidence="2" type="ORF">DFR34_10138</name>
</gene>
<keyword evidence="1" id="KW-0812">Transmembrane</keyword>
<protein>
    <submittedName>
        <fullName evidence="2">Uncharacterized protein</fullName>
    </submittedName>
</protein>
<sequence>MKANRLSRRFSLLAASAGQRLAMALLAIAGLWTAVIWALSEGGL</sequence>
<comment type="caution">
    <text evidence="2">The sequence shown here is derived from an EMBL/GenBank/DDBJ whole genome shotgun (WGS) entry which is preliminary data.</text>
</comment>
<evidence type="ECO:0000313" key="2">
    <source>
        <dbReference type="EMBL" id="PXX81809.1"/>
    </source>
</evidence>
<dbReference type="EMBL" id="QJKI01000001">
    <property type="protein sequence ID" value="PXX81809.1"/>
    <property type="molecule type" value="Genomic_DNA"/>
</dbReference>
<name>A0A318KW58_9NEIS</name>
<reference evidence="2 3" key="1">
    <citation type="submission" date="2018-05" db="EMBL/GenBank/DDBJ databases">
        <title>Genomic Encyclopedia of Type Strains, Phase IV (KMG-IV): sequencing the most valuable type-strain genomes for metagenomic binning, comparative biology and taxonomic classification.</title>
        <authorList>
            <person name="Goeker M."/>
        </authorList>
    </citation>
    <scope>NUCLEOTIDE SEQUENCE [LARGE SCALE GENOMIC DNA]</scope>
    <source>
        <strain evidence="2 3">DSM 29661</strain>
    </source>
</reference>
<dbReference type="AlphaFoldDB" id="A0A318KW58"/>
<evidence type="ECO:0000313" key="3">
    <source>
        <dbReference type="Proteomes" id="UP000247555"/>
    </source>
</evidence>
<proteinExistence type="predicted"/>
<keyword evidence="3" id="KW-1185">Reference proteome</keyword>
<keyword evidence="1" id="KW-1133">Transmembrane helix</keyword>
<keyword evidence="1" id="KW-0472">Membrane</keyword>
<evidence type="ECO:0000256" key="1">
    <source>
        <dbReference type="SAM" id="Phobius"/>
    </source>
</evidence>
<dbReference type="Proteomes" id="UP000247555">
    <property type="component" value="Unassembled WGS sequence"/>
</dbReference>
<accession>A0A318KW58</accession>
<dbReference type="RefSeq" id="WP_273479472.1">
    <property type="nucleotide sequence ID" value="NZ_CALCOA010000066.1"/>
</dbReference>